<dbReference type="GO" id="GO:0043531">
    <property type="term" value="F:ADP binding"/>
    <property type="evidence" value="ECO:0007669"/>
    <property type="project" value="InterPro"/>
</dbReference>
<evidence type="ECO:0000313" key="7">
    <source>
        <dbReference type="Proteomes" id="UP001210211"/>
    </source>
</evidence>
<name>A0AAD5W9J5_9POAL</name>
<dbReference type="InterPro" id="IPR002182">
    <property type="entry name" value="NB-ARC"/>
</dbReference>
<dbReference type="PRINTS" id="PR00364">
    <property type="entry name" value="DISEASERSIST"/>
</dbReference>
<dbReference type="Gene3D" id="1.10.10.10">
    <property type="entry name" value="Winged helix-like DNA-binding domain superfamily/Winged helix DNA-binding domain"/>
    <property type="match status" value="1"/>
</dbReference>
<dbReference type="EMBL" id="JAMRDG010000002">
    <property type="protein sequence ID" value="KAJ3684345.1"/>
    <property type="molecule type" value="Genomic_DNA"/>
</dbReference>
<proteinExistence type="predicted"/>
<gene>
    <name evidence="6" type="ORF">LUZ61_013509</name>
</gene>
<dbReference type="GO" id="GO:0002758">
    <property type="term" value="P:innate immune response-activating signaling pathway"/>
    <property type="evidence" value="ECO:0007669"/>
    <property type="project" value="UniProtKB-ARBA"/>
</dbReference>
<organism evidence="6 7">
    <name type="scientific">Rhynchospora tenuis</name>
    <dbReference type="NCBI Taxonomy" id="198213"/>
    <lineage>
        <taxon>Eukaryota</taxon>
        <taxon>Viridiplantae</taxon>
        <taxon>Streptophyta</taxon>
        <taxon>Embryophyta</taxon>
        <taxon>Tracheophyta</taxon>
        <taxon>Spermatophyta</taxon>
        <taxon>Magnoliopsida</taxon>
        <taxon>Liliopsida</taxon>
        <taxon>Poales</taxon>
        <taxon>Cyperaceae</taxon>
        <taxon>Cyperoideae</taxon>
        <taxon>Rhynchosporeae</taxon>
        <taxon>Rhynchospora</taxon>
    </lineage>
</organism>
<evidence type="ECO:0000259" key="5">
    <source>
        <dbReference type="Pfam" id="PF23598"/>
    </source>
</evidence>
<feature type="domain" description="Disease resistance R13L4/SHOC-2-like LRR" evidence="5">
    <location>
        <begin position="321"/>
        <end position="613"/>
    </location>
</feature>
<dbReference type="Gene3D" id="1.10.8.430">
    <property type="entry name" value="Helical domain of apoptotic protease-activating factors"/>
    <property type="match status" value="1"/>
</dbReference>
<dbReference type="InterPro" id="IPR027417">
    <property type="entry name" value="P-loop_NTPase"/>
</dbReference>
<reference evidence="6 7" key="1">
    <citation type="journal article" date="2022" name="Cell">
        <title>Repeat-based holocentromeres influence genome architecture and karyotype evolution.</title>
        <authorList>
            <person name="Hofstatter P.G."/>
            <person name="Thangavel G."/>
            <person name="Lux T."/>
            <person name="Neumann P."/>
            <person name="Vondrak T."/>
            <person name="Novak P."/>
            <person name="Zhang M."/>
            <person name="Costa L."/>
            <person name="Castellani M."/>
            <person name="Scott A."/>
            <person name="Toegelov H."/>
            <person name="Fuchs J."/>
            <person name="Mata-Sucre Y."/>
            <person name="Dias Y."/>
            <person name="Vanzela A.L.L."/>
            <person name="Huettel B."/>
            <person name="Almeida C.C.S."/>
            <person name="Simkova H."/>
            <person name="Souza G."/>
            <person name="Pedrosa-Harand A."/>
            <person name="Macas J."/>
            <person name="Mayer K.F.X."/>
            <person name="Houben A."/>
            <person name="Marques A."/>
        </authorList>
    </citation>
    <scope>NUCLEOTIDE SEQUENCE [LARGE SCALE GENOMIC DNA]</scope>
    <source>
        <strain evidence="6">RhyTen1mFocal</strain>
    </source>
</reference>
<dbReference type="PANTHER" id="PTHR23155">
    <property type="entry name" value="DISEASE RESISTANCE PROTEIN RP"/>
    <property type="match status" value="1"/>
</dbReference>
<keyword evidence="1" id="KW-0677">Repeat</keyword>
<evidence type="ECO:0000256" key="1">
    <source>
        <dbReference type="ARBA" id="ARBA00022737"/>
    </source>
</evidence>
<dbReference type="Pfam" id="PF23559">
    <property type="entry name" value="WHD_DRP"/>
    <property type="match status" value="1"/>
</dbReference>
<evidence type="ECO:0000259" key="4">
    <source>
        <dbReference type="Pfam" id="PF23559"/>
    </source>
</evidence>
<dbReference type="InterPro" id="IPR044974">
    <property type="entry name" value="Disease_R_plants"/>
</dbReference>
<dbReference type="SUPFAM" id="SSF52058">
    <property type="entry name" value="L domain-like"/>
    <property type="match status" value="1"/>
</dbReference>
<feature type="domain" description="NB-ARC" evidence="3">
    <location>
        <begin position="3"/>
        <end position="118"/>
    </location>
</feature>
<dbReference type="GO" id="GO:0009626">
    <property type="term" value="P:plant-type hypersensitive response"/>
    <property type="evidence" value="ECO:0007669"/>
    <property type="project" value="UniProtKB-ARBA"/>
</dbReference>
<dbReference type="InterPro" id="IPR032675">
    <property type="entry name" value="LRR_dom_sf"/>
</dbReference>
<dbReference type="InterPro" id="IPR042197">
    <property type="entry name" value="Apaf_helical"/>
</dbReference>
<sequence length="631" mass="72094">MMLSVSQQFSPTDLLRKMLTKLKGSEPITRDIGDLISELNSLLSSERYLIILDDVWVADLWNQYLKYALPDVGNKSRVLMTSRLIEVAQSADPIMEPYELKFLSEEDSRNLLIKKALPYKKAGEKCPDDLYELVAALSMKCKGLPLALIVLGGILSTKDSYPAWEKVLRTMDWPSDGKDCINVLAMSYEDMSYYLKACFLYLASFPEDSEISARCLIRMWVAEGFTPQQVRKTKEEIAEDCLEQLFQRSMVQVSSRHVDGSIKYCRVHDLLRDFAMYQAGKETFLTVFTNPRDTNHRDGATRRVSLQSCAHQFMEYVGPKTRSLFLFHLKSGLPLPKHPEFRLLRILEIGNGGWHGVIKLRGIDSLIHLKYFGISPSVIDMSECSLGRLKNLETLDFRNSEVLNLTTDFWTIITLRHVLFAWFLPEEQEVPSTADLRNLQTLEWIPFNNKTIPRLTNLRRLGLRNISTEWDVDHAVPHLLGGLPSLISLKISSRKSNLPMEIVYPRALPNYQNLQILDLTGKWSESVTLKASLFPPHLIKLSLWSSKLGQDPMPELGKLNNLKKLVLFDDVYDGKQMICPAGFPVLQSLIVRCYDVMVFTVAKGVMPKLKDLKKFGTIMLEMPPELMHLIQ</sequence>
<dbReference type="SUPFAM" id="SSF52540">
    <property type="entry name" value="P-loop containing nucleoside triphosphate hydrolases"/>
    <property type="match status" value="1"/>
</dbReference>
<dbReference type="InterPro" id="IPR036388">
    <property type="entry name" value="WH-like_DNA-bd_sf"/>
</dbReference>
<dbReference type="Gene3D" id="3.40.50.300">
    <property type="entry name" value="P-loop containing nucleotide triphosphate hydrolases"/>
    <property type="match status" value="1"/>
</dbReference>
<evidence type="ECO:0000256" key="2">
    <source>
        <dbReference type="ARBA" id="ARBA00022821"/>
    </source>
</evidence>
<evidence type="ECO:0000313" key="6">
    <source>
        <dbReference type="EMBL" id="KAJ3684345.1"/>
    </source>
</evidence>
<dbReference type="InterPro" id="IPR055414">
    <property type="entry name" value="LRR_R13L4/SHOC2-like"/>
</dbReference>
<evidence type="ECO:0000259" key="3">
    <source>
        <dbReference type="Pfam" id="PF00931"/>
    </source>
</evidence>
<evidence type="ECO:0008006" key="8">
    <source>
        <dbReference type="Google" id="ProtNLM"/>
    </source>
</evidence>
<dbReference type="PANTHER" id="PTHR23155:SF1185">
    <property type="entry name" value="DISEASE RESISTANCE RPP8-LIKE PROTEIN 3-RELATED"/>
    <property type="match status" value="1"/>
</dbReference>
<keyword evidence="2" id="KW-0611">Plant defense</keyword>
<keyword evidence="7" id="KW-1185">Reference proteome</keyword>
<dbReference type="FunFam" id="1.10.10.10:FF:000322">
    <property type="entry name" value="Probable disease resistance protein At1g63360"/>
    <property type="match status" value="1"/>
</dbReference>
<dbReference type="Pfam" id="PF23598">
    <property type="entry name" value="LRR_14"/>
    <property type="match status" value="1"/>
</dbReference>
<comment type="caution">
    <text evidence="6">The sequence shown here is derived from an EMBL/GenBank/DDBJ whole genome shotgun (WGS) entry which is preliminary data.</text>
</comment>
<dbReference type="Proteomes" id="UP001210211">
    <property type="component" value="Unassembled WGS sequence"/>
</dbReference>
<dbReference type="AlphaFoldDB" id="A0AAD5W9J5"/>
<dbReference type="InterPro" id="IPR058922">
    <property type="entry name" value="WHD_DRP"/>
</dbReference>
<dbReference type="GO" id="GO:0042742">
    <property type="term" value="P:defense response to bacterium"/>
    <property type="evidence" value="ECO:0007669"/>
    <property type="project" value="UniProtKB-ARBA"/>
</dbReference>
<accession>A0AAD5W9J5</accession>
<dbReference type="Gene3D" id="3.80.10.10">
    <property type="entry name" value="Ribonuclease Inhibitor"/>
    <property type="match status" value="1"/>
</dbReference>
<protein>
    <recommendedName>
        <fullName evidence="8">NB-ARC domain-containing protein</fullName>
    </recommendedName>
</protein>
<dbReference type="Pfam" id="PF00931">
    <property type="entry name" value="NB-ARC"/>
    <property type="match status" value="1"/>
</dbReference>
<feature type="domain" description="Disease resistance protein winged helix" evidence="4">
    <location>
        <begin position="205"/>
        <end position="275"/>
    </location>
</feature>